<reference evidence="6" key="1">
    <citation type="journal article" date="2020" name="mSystems">
        <title>Genome- and Community-Level Interaction Insights into Carbon Utilization and Element Cycling Functions of Hydrothermarchaeota in Hydrothermal Sediment.</title>
        <authorList>
            <person name="Zhou Z."/>
            <person name="Liu Y."/>
            <person name="Xu W."/>
            <person name="Pan J."/>
            <person name="Luo Z.H."/>
            <person name="Li M."/>
        </authorList>
    </citation>
    <scope>NUCLEOTIDE SEQUENCE [LARGE SCALE GENOMIC DNA]</scope>
    <source>
        <strain evidence="6">SpSt-961</strain>
    </source>
</reference>
<dbReference type="InterPro" id="IPR027417">
    <property type="entry name" value="P-loop_NTPase"/>
</dbReference>
<keyword evidence="4 6" id="KW-0067">ATP-binding</keyword>
<dbReference type="InterPro" id="IPR015856">
    <property type="entry name" value="ABC_transpr_CbiO/EcfA_su"/>
</dbReference>
<comment type="caution">
    <text evidence="6">The sequence shown here is derived from an EMBL/GenBank/DDBJ whole genome shotgun (WGS) entry which is preliminary data.</text>
</comment>
<keyword evidence="3" id="KW-0547">Nucleotide-binding</keyword>
<dbReference type="PROSITE" id="PS50893">
    <property type="entry name" value="ABC_TRANSPORTER_2"/>
    <property type="match status" value="1"/>
</dbReference>
<evidence type="ECO:0000313" key="6">
    <source>
        <dbReference type="EMBL" id="HGE77708.1"/>
    </source>
</evidence>
<comment type="similarity">
    <text evidence="1">Belongs to the ABC transporter superfamily.</text>
</comment>
<dbReference type="Gene3D" id="3.40.50.300">
    <property type="entry name" value="P-loop containing nucleotide triphosphate hydrolases"/>
    <property type="match status" value="1"/>
</dbReference>
<dbReference type="InterPro" id="IPR003439">
    <property type="entry name" value="ABC_transporter-like_ATP-bd"/>
</dbReference>
<organism evidence="6">
    <name type="scientific">candidate division WOR-3 bacterium</name>
    <dbReference type="NCBI Taxonomy" id="2052148"/>
    <lineage>
        <taxon>Bacteria</taxon>
        <taxon>Bacteria division WOR-3</taxon>
    </lineage>
</organism>
<accession>A0A7V3RGJ6</accession>
<dbReference type="GO" id="GO:0016887">
    <property type="term" value="F:ATP hydrolysis activity"/>
    <property type="evidence" value="ECO:0007669"/>
    <property type="project" value="InterPro"/>
</dbReference>
<protein>
    <submittedName>
        <fullName evidence="6">ABC transporter ATP-binding protein</fullName>
    </submittedName>
</protein>
<name>A0A7V3RGJ6_UNCW3</name>
<dbReference type="PANTHER" id="PTHR43553">
    <property type="entry name" value="HEAVY METAL TRANSPORTER"/>
    <property type="match status" value="1"/>
</dbReference>
<sequence>MEKNPLIKLSSISFGYNGKPLLFDKLDFTVPEGSRIGLIGPNGCGKTTLFNIIMGFLRPQKGVIEIDGKRMEGEKDFQKARKIIGFLFQNSDDQLFCPSVREEVAFGPLNLRTPKPEVEKLVGEALEMVGLKGYEERAPYLLSEGEKKRLAIASVIVMKPKVLLLDEPTNGLDESGITMVFRILKEFGSTYVVISQDNDFLKKAVEIVYTFKNGRLEKINEY</sequence>
<keyword evidence="2" id="KW-0813">Transport</keyword>
<dbReference type="SUPFAM" id="SSF52540">
    <property type="entry name" value="P-loop containing nucleoside triphosphate hydrolases"/>
    <property type="match status" value="1"/>
</dbReference>
<dbReference type="InterPro" id="IPR003593">
    <property type="entry name" value="AAA+_ATPase"/>
</dbReference>
<proteinExistence type="inferred from homology"/>
<dbReference type="InterPro" id="IPR050095">
    <property type="entry name" value="ECF_ABC_transporter_ATP-bd"/>
</dbReference>
<evidence type="ECO:0000256" key="3">
    <source>
        <dbReference type="ARBA" id="ARBA00022741"/>
    </source>
</evidence>
<dbReference type="GO" id="GO:0005524">
    <property type="term" value="F:ATP binding"/>
    <property type="evidence" value="ECO:0007669"/>
    <property type="project" value="UniProtKB-KW"/>
</dbReference>
<dbReference type="SMART" id="SM00382">
    <property type="entry name" value="AAA"/>
    <property type="match status" value="1"/>
</dbReference>
<evidence type="ECO:0000256" key="1">
    <source>
        <dbReference type="ARBA" id="ARBA00005417"/>
    </source>
</evidence>
<evidence type="ECO:0000256" key="2">
    <source>
        <dbReference type="ARBA" id="ARBA00022448"/>
    </source>
</evidence>
<dbReference type="GO" id="GO:0042626">
    <property type="term" value="F:ATPase-coupled transmembrane transporter activity"/>
    <property type="evidence" value="ECO:0007669"/>
    <property type="project" value="TreeGrafter"/>
</dbReference>
<dbReference type="CDD" id="cd03225">
    <property type="entry name" value="ABC_cobalt_CbiO_domain1"/>
    <property type="match status" value="1"/>
</dbReference>
<dbReference type="EMBL" id="DTOZ01000049">
    <property type="protein sequence ID" value="HGE77708.1"/>
    <property type="molecule type" value="Genomic_DNA"/>
</dbReference>
<dbReference type="PANTHER" id="PTHR43553:SF24">
    <property type="entry name" value="ENERGY-COUPLING FACTOR TRANSPORTER ATP-BINDING PROTEIN ECFA1"/>
    <property type="match status" value="1"/>
</dbReference>
<dbReference type="GO" id="GO:0043190">
    <property type="term" value="C:ATP-binding cassette (ABC) transporter complex"/>
    <property type="evidence" value="ECO:0007669"/>
    <property type="project" value="TreeGrafter"/>
</dbReference>
<feature type="domain" description="ABC transporter" evidence="5">
    <location>
        <begin position="7"/>
        <end position="222"/>
    </location>
</feature>
<dbReference type="Pfam" id="PF00005">
    <property type="entry name" value="ABC_tran"/>
    <property type="match status" value="1"/>
</dbReference>
<evidence type="ECO:0000259" key="5">
    <source>
        <dbReference type="PROSITE" id="PS50893"/>
    </source>
</evidence>
<dbReference type="AlphaFoldDB" id="A0A7V3RGJ6"/>
<evidence type="ECO:0000256" key="4">
    <source>
        <dbReference type="ARBA" id="ARBA00022840"/>
    </source>
</evidence>
<gene>
    <name evidence="6" type="ORF">ENX68_01745</name>
</gene>